<dbReference type="Proteomes" id="UP001403385">
    <property type="component" value="Unassembled WGS sequence"/>
</dbReference>
<name>A0AAW9S275_9BACT</name>
<dbReference type="PROSITE" id="PS51257">
    <property type="entry name" value="PROKAR_LIPOPROTEIN"/>
    <property type="match status" value="1"/>
</dbReference>
<gene>
    <name evidence="1" type="ORF">AAG747_01310</name>
</gene>
<sequence>MTRIHLFICTVTLLFGCQVKQSDYVDTDLVKREIKSREFKKLTDAQIMNGAYEQGKKLSNKILTEHTFTSHYCDSGELFTQYADSICQTVRLVCAEQNTQDKTEAAIWQAYQHNYREDMDLSDNIQELNEAEYLYSHPIVLENDSAKSFTLLNIVINKKEMIKTL</sequence>
<dbReference type="RefSeq" id="WP_346819311.1">
    <property type="nucleotide sequence ID" value="NZ_JBDKWZ010000001.1"/>
</dbReference>
<evidence type="ECO:0000313" key="1">
    <source>
        <dbReference type="EMBL" id="MEN7546525.1"/>
    </source>
</evidence>
<comment type="caution">
    <text evidence="1">The sequence shown here is derived from an EMBL/GenBank/DDBJ whole genome shotgun (WGS) entry which is preliminary data.</text>
</comment>
<protein>
    <submittedName>
        <fullName evidence="1">Uncharacterized protein</fullName>
    </submittedName>
</protein>
<proteinExistence type="predicted"/>
<dbReference type="EMBL" id="JBDKWZ010000001">
    <property type="protein sequence ID" value="MEN7546525.1"/>
    <property type="molecule type" value="Genomic_DNA"/>
</dbReference>
<dbReference type="AlphaFoldDB" id="A0AAW9S275"/>
<reference evidence="1 2" key="1">
    <citation type="submission" date="2024-04" db="EMBL/GenBank/DDBJ databases">
        <title>Novel genus in family Flammeovirgaceae.</title>
        <authorList>
            <person name="Nguyen T.H."/>
            <person name="Vuong T.Q."/>
            <person name="Le H."/>
            <person name="Kim S.-G."/>
        </authorList>
    </citation>
    <scope>NUCLEOTIDE SEQUENCE [LARGE SCALE GENOMIC DNA]</scope>
    <source>
        <strain evidence="1 2">JCM 23209</strain>
    </source>
</reference>
<accession>A0AAW9S275</accession>
<organism evidence="1 2">
    <name type="scientific">Rapidithrix thailandica</name>
    <dbReference type="NCBI Taxonomy" id="413964"/>
    <lineage>
        <taxon>Bacteria</taxon>
        <taxon>Pseudomonadati</taxon>
        <taxon>Bacteroidota</taxon>
        <taxon>Cytophagia</taxon>
        <taxon>Cytophagales</taxon>
        <taxon>Flammeovirgaceae</taxon>
        <taxon>Rapidithrix</taxon>
    </lineage>
</organism>
<evidence type="ECO:0000313" key="2">
    <source>
        <dbReference type="Proteomes" id="UP001403385"/>
    </source>
</evidence>
<keyword evidence="2" id="KW-1185">Reference proteome</keyword>